<reference evidence="2" key="1">
    <citation type="submission" date="2014-09" db="EMBL/GenBank/DDBJ databases">
        <authorList>
            <person name="Magalhaes I.L.F."/>
            <person name="Oliveira U."/>
            <person name="Santos F.R."/>
            <person name="Vidigal T.H.D.A."/>
            <person name="Brescovit A.D."/>
            <person name="Santos A.J."/>
        </authorList>
    </citation>
    <scope>NUCLEOTIDE SEQUENCE</scope>
    <source>
        <tissue evidence="2">Shoot tissue taken approximately 20 cm above the soil surface</tissue>
    </source>
</reference>
<evidence type="ECO:0000313" key="2">
    <source>
        <dbReference type="EMBL" id="JAD48614.1"/>
    </source>
</evidence>
<dbReference type="AlphaFoldDB" id="A0A0A9AAE9"/>
<accession>A0A0A9AAE9</accession>
<evidence type="ECO:0000256" key="1">
    <source>
        <dbReference type="SAM" id="MobiDB-lite"/>
    </source>
</evidence>
<sequence length="118" mass="12472">MKGAALLIMEGDLVPVPALLAIGAVLGQGVMTTPLPRGERRHIVHLLPGVCQKSMMKITSGDPILLPVEMMLIMVMRRGPPHQTVTDPLHTGGLPGSTRDHLQDPGSRSADGSPARSD</sequence>
<feature type="region of interest" description="Disordered" evidence="1">
    <location>
        <begin position="79"/>
        <end position="118"/>
    </location>
</feature>
<reference evidence="2" key="2">
    <citation type="journal article" date="2015" name="Data Brief">
        <title>Shoot transcriptome of the giant reed, Arundo donax.</title>
        <authorList>
            <person name="Barrero R.A."/>
            <person name="Guerrero F.D."/>
            <person name="Moolhuijzen P."/>
            <person name="Goolsby J.A."/>
            <person name="Tidwell J."/>
            <person name="Bellgard S.E."/>
            <person name="Bellgard M.I."/>
        </authorList>
    </citation>
    <scope>NUCLEOTIDE SEQUENCE</scope>
    <source>
        <tissue evidence="2">Shoot tissue taken approximately 20 cm above the soil surface</tissue>
    </source>
</reference>
<name>A0A0A9AAE9_ARUDO</name>
<organism evidence="2">
    <name type="scientific">Arundo donax</name>
    <name type="common">Giant reed</name>
    <name type="synonym">Donax arundinaceus</name>
    <dbReference type="NCBI Taxonomy" id="35708"/>
    <lineage>
        <taxon>Eukaryota</taxon>
        <taxon>Viridiplantae</taxon>
        <taxon>Streptophyta</taxon>
        <taxon>Embryophyta</taxon>
        <taxon>Tracheophyta</taxon>
        <taxon>Spermatophyta</taxon>
        <taxon>Magnoliopsida</taxon>
        <taxon>Liliopsida</taxon>
        <taxon>Poales</taxon>
        <taxon>Poaceae</taxon>
        <taxon>PACMAD clade</taxon>
        <taxon>Arundinoideae</taxon>
        <taxon>Arundineae</taxon>
        <taxon>Arundo</taxon>
    </lineage>
</organism>
<protein>
    <submittedName>
        <fullName evidence="2">Uncharacterized protein</fullName>
    </submittedName>
</protein>
<proteinExistence type="predicted"/>
<dbReference type="EMBL" id="GBRH01249281">
    <property type="protein sequence ID" value="JAD48614.1"/>
    <property type="molecule type" value="Transcribed_RNA"/>
</dbReference>